<dbReference type="EMBL" id="NIDE01000014">
    <property type="protein sequence ID" value="OWK37758.1"/>
    <property type="molecule type" value="Genomic_DNA"/>
</dbReference>
<sequence>MEATASTKVVCQVRRVVLLQDGAGLTDGRLLDFFRRSACDSVPADRFHNAGGKPK</sequence>
<accession>A0A225DGU1</accession>
<evidence type="ECO:0000313" key="2">
    <source>
        <dbReference type="Proteomes" id="UP000214646"/>
    </source>
</evidence>
<comment type="caution">
    <text evidence="1">The sequence shown here is derived from an EMBL/GenBank/DDBJ whole genome shotgun (WGS) entry which is preliminary data.</text>
</comment>
<organism evidence="1 2">
    <name type="scientific">Fimbriiglobus ruber</name>
    <dbReference type="NCBI Taxonomy" id="1908690"/>
    <lineage>
        <taxon>Bacteria</taxon>
        <taxon>Pseudomonadati</taxon>
        <taxon>Planctomycetota</taxon>
        <taxon>Planctomycetia</taxon>
        <taxon>Gemmatales</taxon>
        <taxon>Gemmataceae</taxon>
        <taxon>Fimbriiglobus</taxon>
    </lineage>
</organism>
<name>A0A225DGU1_9BACT</name>
<reference evidence="2" key="1">
    <citation type="submission" date="2017-06" db="EMBL/GenBank/DDBJ databases">
        <title>Genome analysis of Fimbriiglobus ruber SP5, the first member of the order Planctomycetales with confirmed chitinolytic capability.</title>
        <authorList>
            <person name="Ravin N.V."/>
            <person name="Rakitin A.L."/>
            <person name="Ivanova A.A."/>
            <person name="Beletsky A.V."/>
            <person name="Kulichevskaya I.S."/>
            <person name="Mardanov A.V."/>
            <person name="Dedysh S.N."/>
        </authorList>
    </citation>
    <scope>NUCLEOTIDE SEQUENCE [LARGE SCALE GENOMIC DNA]</scope>
    <source>
        <strain evidence="2">SP5</strain>
    </source>
</reference>
<dbReference type="AlphaFoldDB" id="A0A225DGU1"/>
<evidence type="ECO:0000313" key="1">
    <source>
        <dbReference type="EMBL" id="OWK37758.1"/>
    </source>
</evidence>
<dbReference type="Proteomes" id="UP000214646">
    <property type="component" value="Unassembled WGS sequence"/>
</dbReference>
<protein>
    <submittedName>
        <fullName evidence="1">Uncharacterized protein</fullName>
    </submittedName>
</protein>
<keyword evidence="2" id="KW-1185">Reference proteome</keyword>
<proteinExistence type="predicted"/>
<gene>
    <name evidence="1" type="ORF">FRUB_06878</name>
</gene>